<dbReference type="InterPro" id="IPR003691">
    <property type="entry name" value="FluC"/>
</dbReference>
<evidence type="ECO:0000256" key="9">
    <source>
        <dbReference type="ARBA" id="ARBA00049940"/>
    </source>
</evidence>
<feature type="transmembrane region" description="Helical" evidence="10">
    <location>
        <begin position="6"/>
        <end position="23"/>
    </location>
</feature>
<comment type="catalytic activity">
    <reaction evidence="8">
        <text>fluoride(in) = fluoride(out)</text>
        <dbReference type="Rhea" id="RHEA:76159"/>
        <dbReference type="ChEBI" id="CHEBI:17051"/>
    </reaction>
    <physiologicalReaction direction="left-to-right" evidence="8">
        <dbReference type="Rhea" id="RHEA:76160"/>
    </physiologicalReaction>
</comment>
<name>A0ABT6ZCR6_9MICO</name>
<evidence type="ECO:0000256" key="8">
    <source>
        <dbReference type="ARBA" id="ARBA00035585"/>
    </source>
</evidence>
<dbReference type="HAMAP" id="MF_00454">
    <property type="entry name" value="FluC"/>
    <property type="match status" value="1"/>
</dbReference>
<comment type="function">
    <text evidence="9 10">Fluoride-specific ion channel. Important for reducing fluoride concentration in the cell, thus reducing its toxicity.</text>
</comment>
<dbReference type="PANTHER" id="PTHR28259">
    <property type="entry name" value="FLUORIDE EXPORT PROTEIN 1-RELATED"/>
    <property type="match status" value="1"/>
</dbReference>
<evidence type="ECO:0000256" key="4">
    <source>
        <dbReference type="ARBA" id="ARBA00022989"/>
    </source>
</evidence>
<keyword evidence="2 10" id="KW-1003">Cell membrane</keyword>
<comment type="subcellular location">
    <subcellularLocation>
        <location evidence="1 10">Cell membrane</location>
        <topology evidence="1 10">Multi-pass membrane protein</topology>
    </subcellularLocation>
</comment>
<keyword evidence="5 10" id="KW-0472">Membrane</keyword>
<feature type="transmembrane region" description="Helical" evidence="10">
    <location>
        <begin position="30"/>
        <end position="52"/>
    </location>
</feature>
<feature type="binding site" evidence="10">
    <location>
        <position position="70"/>
    </location>
    <ligand>
        <name>Na(+)</name>
        <dbReference type="ChEBI" id="CHEBI:29101"/>
        <note>structural</note>
    </ligand>
</feature>
<feature type="binding site" evidence="10">
    <location>
        <position position="73"/>
    </location>
    <ligand>
        <name>Na(+)</name>
        <dbReference type="ChEBI" id="CHEBI:29101"/>
        <note>structural</note>
    </ligand>
</feature>
<evidence type="ECO:0000256" key="2">
    <source>
        <dbReference type="ARBA" id="ARBA00022475"/>
    </source>
</evidence>
<keyword evidence="10" id="KW-0915">Sodium</keyword>
<protein>
    <recommendedName>
        <fullName evidence="10">Fluoride-specific ion channel FluC</fullName>
    </recommendedName>
</protein>
<proteinExistence type="inferred from homology"/>
<dbReference type="Pfam" id="PF02537">
    <property type="entry name" value="CRCB"/>
    <property type="match status" value="1"/>
</dbReference>
<organism evidence="11 12">
    <name type="scientific">Microbacterium dauci</name>
    <dbReference type="NCBI Taxonomy" id="3048008"/>
    <lineage>
        <taxon>Bacteria</taxon>
        <taxon>Bacillati</taxon>
        <taxon>Actinomycetota</taxon>
        <taxon>Actinomycetes</taxon>
        <taxon>Micrococcales</taxon>
        <taxon>Microbacteriaceae</taxon>
        <taxon>Microbacterium</taxon>
    </lineage>
</organism>
<keyword evidence="12" id="KW-1185">Reference proteome</keyword>
<comment type="activity regulation">
    <text evidence="10">Na(+) is not transported, but it plays an essential structural role and its presence is essential for fluoride channel function.</text>
</comment>
<comment type="caution">
    <text evidence="11">The sequence shown here is derived from an EMBL/GenBank/DDBJ whole genome shotgun (WGS) entry which is preliminary data.</text>
</comment>
<dbReference type="PANTHER" id="PTHR28259:SF1">
    <property type="entry name" value="FLUORIDE EXPORT PROTEIN 1-RELATED"/>
    <property type="match status" value="1"/>
</dbReference>
<evidence type="ECO:0000313" key="12">
    <source>
        <dbReference type="Proteomes" id="UP001321481"/>
    </source>
</evidence>
<accession>A0ABT6ZCR6</accession>
<evidence type="ECO:0000256" key="6">
    <source>
        <dbReference type="ARBA" id="ARBA00023303"/>
    </source>
</evidence>
<dbReference type="EMBL" id="JASJND010000004">
    <property type="protein sequence ID" value="MDJ1113928.1"/>
    <property type="molecule type" value="Genomic_DNA"/>
</dbReference>
<gene>
    <name evidence="10" type="primary">fluC</name>
    <name evidence="10" type="synonym">crcB</name>
    <name evidence="11" type="ORF">QNI14_05640</name>
</gene>
<keyword evidence="10" id="KW-0406">Ion transport</keyword>
<dbReference type="Proteomes" id="UP001321481">
    <property type="component" value="Unassembled WGS sequence"/>
</dbReference>
<sequence>MIALVIVAGGVGAGLRFLVDTAIGARRPGAFPFGILIVNIVGSFGLGLVVGFDLLVDATWVTILGVGLLGGFTTFSTVAVDSARFARRGRRDLAWGNLLGTFAACAVAAAAGLMLGGVFAG</sequence>
<evidence type="ECO:0000256" key="10">
    <source>
        <dbReference type="HAMAP-Rule" id="MF_00454"/>
    </source>
</evidence>
<keyword evidence="3 10" id="KW-0812">Transmembrane</keyword>
<keyword evidence="10" id="KW-0813">Transport</keyword>
<keyword evidence="10" id="KW-0479">Metal-binding</keyword>
<evidence type="ECO:0000313" key="11">
    <source>
        <dbReference type="EMBL" id="MDJ1113928.1"/>
    </source>
</evidence>
<reference evidence="11 12" key="1">
    <citation type="submission" date="2023-05" db="EMBL/GenBank/DDBJ databases">
        <title>Microbacterium dauci sp.nov., Isolated from Carrot Rhizosphere Soil.</title>
        <authorList>
            <person name="Xiao Z."/>
            <person name="Zheng J."/>
        </authorList>
    </citation>
    <scope>NUCLEOTIDE SEQUENCE [LARGE SCALE GENOMIC DNA]</scope>
    <source>
        <strain evidence="11 12">LX3-4</strain>
    </source>
</reference>
<dbReference type="RefSeq" id="WP_283715439.1">
    <property type="nucleotide sequence ID" value="NZ_JASJND010000004.1"/>
</dbReference>
<feature type="transmembrane region" description="Helical" evidence="10">
    <location>
        <begin position="93"/>
        <end position="120"/>
    </location>
</feature>
<comment type="similarity">
    <text evidence="7 10">Belongs to the fluoride channel Fluc/FEX (TC 1.A.43) family.</text>
</comment>
<evidence type="ECO:0000256" key="5">
    <source>
        <dbReference type="ARBA" id="ARBA00023136"/>
    </source>
</evidence>
<keyword evidence="4 10" id="KW-1133">Transmembrane helix</keyword>
<evidence type="ECO:0000256" key="3">
    <source>
        <dbReference type="ARBA" id="ARBA00022692"/>
    </source>
</evidence>
<keyword evidence="6 10" id="KW-0407">Ion channel</keyword>
<evidence type="ECO:0000256" key="7">
    <source>
        <dbReference type="ARBA" id="ARBA00035120"/>
    </source>
</evidence>
<feature type="transmembrane region" description="Helical" evidence="10">
    <location>
        <begin position="58"/>
        <end position="81"/>
    </location>
</feature>
<evidence type="ECO:0000256" key="1">
    <source>
        <dbReference type="ARBA" id="ARBA00004651"/>
    </source>
</evidence>